<evidence type="ECO:0000256" key="4">
    <source>
        <dbReference type="ARBA" id="ARBA00023136"/>
    </source>
</evidence>
<keyword evidence="4 6" id="KW-0472">Membrane</keyword>
<feature type="transmembrane region" description="Helical" evidence="6">
    <location>
        <begin position="6"/>
        <end position="24"/>
    </location>
</feature>
<dbReference type="PANTHER" id="PTHR11040:SF140">
    <property type="entry name" value="ZRT (ZRT), IRT- (IRT-) LIKE PROTEIN TRANSPORTER"/>
    <property type="match status" value="1"/>
</dbReference>
<feature type="transmembrane region" description="Helical" evidence="6">
    <location>
        <begin position="307"/>
        <end position="330"/>
    </location>
</feature>
<feature type="transmembrane region" description="Helical" evidence="6">
    <location>
        <begin position="36"/>
        <end position="54"/>
    </location>
</feature>
<evidence type="ECO:0008006" key="8">
    <source>
        <dbReference type="Google" id="ProtNLM"/>
    </source>
</evidence>
<feature type="transmembrane region" description="Helical" evidence="6">
    <location>
        <begin position="342"/>
        <end position="363"/>
    </location>
</feature>
<gene>
    <name evidence="7" type="ORF">PAUS00366_LOCUS22848</name>
</gene>
<dbReference type="Pfam" id="PF02535">
    <property type="entry name" value="Zip"/>
    <property type="match status" value="1"/>
</dbReference>
<evidence type="ECO:0000256" key="3">
    <source>
        <dbReference type="ARBA" id="ARBA00022989"/>
    </source>
</evidence>
<dbReference type="PANTHER" id="PTHR11040">
    <property type="entry name" value="ZINC/IRON TRANSPORTER"/>
    <property type="match status" value="1"/>
</dbReference>
<name>A0A7S4AXC0_9STRA</name>
<protein>
    <recommendedName>
        <fullName evidence="8">Zinc/iron permease</fullName>
    </recommendedName>
</protein>
<dbReference type="GO" id="GO:0005385">
    <property type="term" value="F:zinc ion transmembrane transporter activity"/>
    <property type="evidence" value="ECO:0007669"/>
    <property type="project" value="TreeGrafter"/>
</dbReference>
<evidence type="ECO:0000256" key="2">
    <source>
        <dbReference type="ARBA" id="ARBA00022692"/>
    </source>
</evidence>
<dbReference type="AlphaFoldDB" id="A0A7S4AXC0"/>
<evidence type="ECO:0000256" key="1">
    <source>
        <dbReference type="ARBA" id="ARBA00004141"/>
    </source>
</evidence>
<accession>A0A7S4AXC0</accession>
<comment type="subcellular location">
    <subcellularLocation>
        <location evidence="1">Membrane</location>
        <topology evidence="1">Multi-pass membrane protein</topology>
    </subcellularLocation>
</comment>
<sequence>MLNLVATKIFIAVGTFLISFTSCAAPLKVIRIDDHLFSIGNTLAAGVLFAGGLVHQLPSSSESLRGALGDDNDYPLAPFIAGLTFALFLILEEYLHIRLKGSNNHQSPFEKETTDTISSNRKKKGGAAVLFVVHSERAERPHERSSLVAHDKSRNECIFASESDCAACKQPMCSSSSRLSDTTSSSNNGDIVQQNERKGKSRSSSNHQHTVVPRNSVLDSMRDYSFSYEHPVHYHEEHLADHAQGSLLSSVLLLVALSFHSLFETLAIGVTTNTATLTSTTSAILAHKAFAGYALGSAMVASQMRQLHVLVLSFVFSVCSIVGVFVGIALERVIDPEDSIPIGVIQAMVSGTFLYVSIVEIGMKELMTHREGGDRPNAVPMETWQVRKLVAFLIGYLIMAAFAIWV</sequence>
<keyword evidence="2 6" id="KW-0812">Transmembrane</keyword>
<evidence type="ECO:0000256" key="6">
    <source>
        <dbReference type="SAM" id="Phobius"/>
    </source>
</evidence>
<evidence type="ECO:0000313" key="7">
    <source>
        <dbReference type="EMBL" id="CAE0730063.1"/>
    </source>
</evidence>
<evidence type="ECO:0000256" key="5">
    <source>
        <dbReference type="SAM" id="MobiDB-lite"/>
    </source>
</evidence>
<organism evidence="7">
    <name type="scientific">Pseudo-nitzschia australis</name>
    <dbReference type="NCBI Taxonomy" id="44445"/>
    <lineage>
        <taxon>Eukaryota</taxon>
        <taxon>Sar</taxon>
        <taxon>Stramenopiles</taxon>
        <taxon>Ochrophyta</taxon>
        <taxon>Bacillariophyta</taxon>
        <taxon>Bacillariophyceae</taxon>
        <taxon>Bacillariophycidae</taxon>
        <taxon>Bacillariales</taxon>
        <taxon>Bacillariaceae</taxon>
        <taxon>Pseudo-nitzschia</taxon>
    </lineage>
</organism>
<proteinExistence type="predicted"/>
<feature type="transmembrane region" description="Helical" evidence="6">
    <location>
        <begin position="74"/>
        <end position="91"/>
    </location>
</feature>
<dbReference type="EMBL" id="HBIX01034934">
    <property type="protein sequence ID" value="CAE0730063.1"/>
    <property type="molecule type" value="Transcribed_RNA"/>
</dbReference>
<feature type="compositionally biased region" description="Low complexity" evidence="5">
    <location>
        <begin position="177"/>
        <end position="186"/>
    </location>
</feature>
<reference evidence="7" key="1">
    <citation type="submission" date="2021-01" db="EMBL/GenBank/DDBJ databases">
        <authorList>
            <person name="Corre E."/>
            <person name="Pelletier E."/>
            <person name="Niang G."/>
            <person name="Scheremetjew M."/>
            <person name="Finn R."/>
            <person name="Kale V."/>
            <person name="Holt S."/>
            <person name="Cochrane G."/>
            <person name="Meng A."/>
            <person name="Brown T."/>
            <person name="Cohen L."/>
        </authorList>
    </citation>
    <scope>NUCLEOTIDE SEQUENCE</scope>
    <source>
        <strain evidence="7">10249 10 AB</strain>
    </source>
</reference>
<dbReference type="GO" id="GO:0016020">
    <property type="term" value="C:membrane"/>
    <property type="evidence" value="ECO:0007669"/>
    <property type="project" value="UniProtKB-SubCell"/>
</dbReference>
<feature type="region of interest" description="Disordered" evidence="5">
    <location>
        <begin position="177"/>
        <end position="214"/>
    </location>
</feature>
<dbReference type="InterPro" id="IPR003689">
    <property type="entry name" value="ZIP"/>
</dbReference>
<keyword evidence="3 6" id="KW-1133">Transmembrane helix</keyword>
<feature type="transmembrane region" description="Helical" evidence="6">
    <location>
        <begin position="384"/>
        <end position="405"/>
    </location>
</feature>